<accession>A0A0G9H4H9</accession>
<protein>
    <submittedName>
        <fullName evidence="1">Uncharacterized protein</fullName>
    </submittedName>
</protein>
<dbReference type="Proteomes" id="UP000182987">
    <property type="component" value="Chromosome"/>
</dbReference>
<sequence>MKAKLAKSALLLAAAGLMAFAPGAFARGYGYGGGYHGGYGYHGGGYYGGRGGYYGRGHYDNAGRWIAGAIVAGAVVGLVANASQPRTVVYDNGPAYYRPATVVYQDAPVVTRRVTTTTYVDDGYSTTRYVRDDGY</sequence>
<dbReference type="RefSeq" id="WP_052767335.1">
    <property type="nucleotide sequence ID" value="NZ_CP017480.1"/>
</dbReference>
<proteinExistence type="predicted"/>
<dbReference type="KEGG" id="lrz:BJI69_14670"/>
<dbReference type="EMBL" id="CP017480">
    <property type="protein sequence ID" value="APG05014.1"/>
    <property type="molecule type" value="Genomic_DNA"/>
</dbReference>
<keyword evidence="2" id="KW-1185">Reference proteome</keyword>
<organism evidence="1 2">
    <name type="scientific">Luteibacter rhizovicinus DSM 16549</name>
    <dbReference type="NCBI Taxonomy" id="1440763"/>
    <lineage>
        <taxon>Bacteria</taxon>
        <taxon>Pseudomonadati</taxon>
        <taxon>Pseudomonadota</taxon>
        <taxon>Gammaproteobacteria</taxon>
        <taxon>Lysobacterales</taxon>
        <taxon>Rhodanobacteraceae</taxon>
        <taxon>Luteibacter</taxon>
    </lineage>
</organism>
<gene>
    <name evidence="1" type="ORF">BJI69_14670</name>
</gene>
<dbReference type="AlphaFoldDB" id="A0A0G9H4H9"/>
<dbReference type="PATRIC" id="fig|1440763.5.peg.3748"/>
<reference evidence="2" key="1">
    <citation type="submission" date="2016-09" db="EMBL/GenBank/DDBJ databases">
        <authorList>
            <person name="Lysoe E."/>
        </authorList>
    </citation>
    <scope>NUCLEOTIDE SEQUENCE [LARGE SCALE GENOMIC DNA]</scope>
    <source>
        <strain evidence="2">LJ96T</strain>
    </source>
</reference>
<dbReference type="STRING" id="1440763.BJI69_14670"/>
<name>A0A0G9H4H9_9GAMM</name>
<evidence type="ECO:0000313" key="2">
    <source>
        <dbReference type="Proteomes" id="UP000182987"/>
    </source>
</evidence>
<evidence type="ECO:0000313" key="1">
    <source>
        <dbReference type="EMBL" id="APG05014.1"/>
    </source>
</evidence>